<feature type="non-terminal residue" evidence="1">
    <location>
        <position position="111"/>
    </location>
</feature>
<organism evidence="1 2">
    <name type="scientific">Ataeniobius toweri</name>
    <dbReference type="NCBI Taxonomy" id="208326"/>
    <lineage>
        <taxon>Eukaryota</taxon>
        <taxon>Metazoa</taxon>
        <taxon>Chordata</taxon>
        <taxon>Craniata</taxon>
        <taxon>Vertebrata</taxon>
        <taxon>Euteleostomi</taxon>
        <taxon>Actinopterygii</taxon>
        <taxon>Neopterygii</taxon>
        <taxon>Teleostei</taxon>
        <taxon>Neoteleostei</taxon>
        <taxon>Acanthomorphata</taxon>
        <taxon>Ovalentaria</taxon>
        <taxon>Atherinomorphae</taxon>
        <taxon>Cyprinodontiformes</taxon>
        <taxon>Goodeidae</taxon>
        <taxon>Ataeniobius</taxon>
    </lineage>
</organism>
<comment type="caution">
    <text evidence="1">The sequence shown here is derived from an EMBL/GenBank/DDBJ whole genome shotgun (WGS) entry which is preliminary data.</text>
</comment>
<evidence type="ECO:0000313" key="1">
    <source>
        <dbReference type="EMBL" id="MED6242853.1"/>
    </source>
</evidence>
<reference evidence="1 2" key="1">
    <citation type="submission" date="2021-07" db="EMBL/GenBank/DDBJ databases">
        <authorList>
            <person name="Palmer J.M."/>
        </authorList>
    </citation>
    <scope>NUCLEOTIDE SEQUENCE [LARGE SCALE GENOMIC DNA]</scope>
    <source>
        <strain evidence="1 2">AT_MEX2019</strain>
        <tissue evidence="1">Muscle</tissue>
    </source>
</reference>
<protein>
    <submittedName>
        <fullName evidence="1">Uncharacterized protein</fullName>
    </submittedName>
</protein>
<dbReference type="Proteomes" id="UP001345963">
    <property type="component" value="Unassembled WGS sequence"/>
</dbReference>
<evidence type="ECO:0000313" key="2">
    <source>
        <dbReference type="Proteomes" id="UP001345963"/>
    </source>
</evidence>
<feature type="non-terminal residue" evidence="1">
    <location>
        <position position="1"/>
    </location>
</feature>
<name>A0ABU7AXP0_9TELE</name>
<dbReference type="EMBL" id="JAHUTI010031864">
    <property type="protein sequence ID" value="MED6242853.1"/>
    <property type="molecule type" value="Genomic_DNA"/>
</dbReference>
<gene>
    <name evidence="1" type="ORF">ATANTOWER_010734</name>
</gene>
<keyword evidence="2" id="KW-1185">Reference proteome</keyword>
<accession>A0ABU7AXP0</accession>
<sequence>EEAFLLSKVLSLASSSLAPRSQETLGGSTSDFLPESLLTPPLFAPSWICCPDLNTNPPSPSNNQLLPLQFLLEQREIKHHQKPLHTHSTCQHQLLCIYPSSPPGSSPTLST</sequence>
<proteinExistence type="predicted"/>